<comment type="caution">
    <text evidence="1">The sequence shown here is derived from an EMBL/GenBank/DDBJ whole genome shotgun (WGS) entry which is preliminary data.</text>
</comment>
<proteinExistence type="predicted"/>
<evidence type="ECO:0000313" key="1">
    <source>
        <dbReference type="EMBL" id="MEF3365573.1"/>
    </source>
</evidence>
<dbReference type="Proteomes" id="UP001350748">
    <property type="component" value="Unassembled WGS sequence"/>
</dbReference>
<dbReference type="RefSeq" id="WP_332080483.1">
    <property type="nucleotide sequence ID" value="NZ_JAZHYN010000006.1"/>
</dbReference>
<name>A0ABU7XGA0_9HYPH</name>
<reference evidence="1 2" key="1">
    <citation type="submission" date="2024-02" db="EMBL/GenBank/DDBJ databases">
        <authorList>
            <person name="Grouzdev D."/>
        </authorList>
    </citation>
    <scope>NUCLEOTIDE SEQUENCE [LARGE SCALE GENOMIC DNA]</scope>
    <source>
        <strain evidence="1 2">9N</strain>
    </source>
</reference>
<sequence>MTKLAKIEAAVSSLSPEELAKFRAWFEELDAHAWDAEIERDAKTGQLDGLGEKALLDHKAGRTKAL</sequence>
<dbReference type="EMBL" id="JAZHYN010000006">
    <property type="protein sequence ID" value="MEF3365573.1"/>
    <property type="molecule type" value="Genomic_DNA"/>
</dbReference>
<evidence type="ECO:0000313" key="2">
    <source>
        <dbReference type="Proteomes" id="UP001350748"/>
    </source>
</evidence>
<accession>A0ABU7XGA0</accession>
<organism evidence="1 2">
    <name type="scientific">Methylocystis borbori</name>
    <dbReference type="NCBI Taxonomy" id="3118750"/>
    <lineage>
        <taxon>Bacteria</taxon>
        <taxon>Pseudomonadati</taxon>
        <taxon>Pseudomonadota</taxon>
        <taxon>Alphaproteobacteria</taxon>
        <taxon>Hyphomicrobiales</taxon>
        <taxon>Methylocystaceae</taxon>
        <taxon>Methylocystis</taxon>
    </lineage>
</organism>
<gene>
    <name evidence="1" type="ORF">V3H18_03395</name>
</gene>
<keyword evidence="2" id="KW-1185">Reference proteome</keyword>
<protein>
    <submittedName>
        <fullName evidence="1">Uncharacterized protein</fullName>
    </submittedName>
</protein>